<evidence type="ECO:0000256" key="1">
    <source>
        <dbReference type="SAM" id="MobiDB-lite"/>
    </source>
</evidence>
<dbReference type="Proteomes" id="UP000295136">
    <property type="component" value="Unassembled WGS sequence"/>
</dbReference>
<proteinExistence type="predicted"/>
<dbReference type="RefSeq" id="WP_132631832.1">
    <property type="nucleotide sequence ID" value="NZ_SMLD01000049.1"/>
</dbReference>
<comment type="caution">
    <text evidence="2">The sequence shown here is derived from an EMBL/GenBank/DDBJ whole genome shotgun (WGS) entry which is preliminary data.</text>
</comment>
<evidence type="ECO:0000313" key="3">
    <source>
        <dbReference type="Proteomes" id="UP000295136"/>
    </source>
</evidence>
<protein>
    <submittedName>
        <fullName evidence="2">Uncharacterized protein</fullName>
    </submittedName>
</protein>
<dbReference type="AlphaFoldDB" id="A0A4R5FGP2"/>
<gene>
    <name evidence="2" type="ORF">E1295_19895</name>
</gene>
<evidence type="ECO:0000313" key="2">
    <source>
        <dbReference type="EMBL" id="TDE49915.1"/>
    </source>
</evidence>
<accession>A0A4R5FGP2</accession>
<name>A0A4R5FGP2_9ACTN</name>
<sequence>MDRSDPAPFYRILTDNPDASRSSRPGHHIEEDDRLAILEVAKKFSTTAAIRNELVRSEAEMVCRLGGNLLLALVEAVTGRGSGGGGDEDRMPVS</sequence>
<reference evidence="2 3" key="1">
    <citation type="submission" date="2019-03" db="EMBL/GenBank/DDBJ databases">
        <title>Draft genome sequences of novel Actinobacteria.</title>
        <authorList>
            <person name="Sahin N."/>
            <person name="Ay H."/>
            <person name="Saygin H."/>
        </authorList>
    </citation>
    <scope>NUCLEOTIDE SEQUENCE [LARGE SCALE GENOMIC DNA]</scope>
    <source>
        <strain evidence="2 3">6K102</strain>
    </source>
</reference>
<keyword evidence="3" id="KW-1185">Reference proteome</keyword>
<organism evidence="2 3">
    <name type="scientific">Nonomuraea mesophila</name>
    <dbReference type="NCBI Taxonomy" id="2530382"/>
    <lineage>
        <taxon>Bacteria</taxon>
        <taxon>Bacillati</taxon>
        <taxon>Actinomycetota</taxon>
        <taxon>Actinomycetes</taxon>
        <taxon>Streptosporangiales</taxon>
        <taxon>Streptosporangiaceae</taxon>
        <taxon>Nonomuraea</taxon>
    </lineage>
</organism>
<dbReference type="EMBL" id="SMLD01000049">
    <property type="protein sequence ID" value="TDE49915.1"/>
    <property type="molecule type" value="Genomic_DNA"/>
</dbReference>
<feature type="region of interest" description="Disordered" evidence="1">
    <location>
        <begin position="1"/>
        <end position="30"/>
    </location>
</feature>